<dbReference type="NCBIfam" id="TIGR04086">
    <property type="entry name" value="TIGR04086_membr"/>
    <property type="match status" value="1"/>
</dbReference>
<keyword evidence="3" id="KW-1185">Reference proteome</keyword>
<protein>
    <recommendedName>
        <fullName evidence="4">Membrane protein, TIGR04086 family</fullName>
    </recommendedName>
</protein>
<evidence type="ECO:0008006" key="4">
    <source>
        <dbReference type="Google" id="ProtNLM"/>
    </source>
</evidence>
<dbReference type="InterPro" id="IPR023804">
    <property type="entry name" value="DUF3792_TM"/>
</dbReference>
<dbReference type="RefSeq" id="WP_066326426.1">
    <property type="nucleotide sequence ID" value="NZ_CP015438.1"/>
</dbReference>
<evidence type="ECO:0000313" key="3">
    <source>
        <dbReference type="Proteomes" id="UP000076865"/>
    </source>
</evidence>
<dbReference type="Proteomes" id="UP000076865">
    <property type="component" value="Chromosome"/>
</dbReference>
<name>A0A161HXZ0_9BACL</name>
<keyword evidence="1" id="KW-0472">Membrane</keyword>
<keyword evidence="1" id="KW-0812">Transmembrane</keyword>
<feature type="transmembrane region" description="Helical" evidence="1">
    <location>
        <begin position="99"/>
        <end position="119"/>
    </location>
</feature>
<dbReference type="OrthoDB" id="2988991at2"/>
<proteinExistence type="predicted"/>
<dbReference type="EMBL" id="CP015438">
    <property type="protein sequence ID" value="ANB59629.1"/>
    <property type="molecule type" value="Genomic_DNA"/>
</dbReference>
<sequence length="125" mass="13469">MARFGKAVAYGVVTIFLLASMVSLLLSLLLKWTNVQESSLTLVIFACSLLSVFIGGVVAGGKGKERGWLIGGATGVCFTLIIFLFQFLAMEKSFSTQQWVYHLGFLVVAVIGGIMGVNFSSSRQH</sequence>
<organism evidence="2 3">
    <name type="scientific">Anoxybacteroides amylolyticum</name>
    <dbReference type="NCBI Taxonomy" id="294699"/>
    <lineage>
        <taxon>Bacteria</taxon>
        <taxon>Bacillati</taxon>
        <taxon>Bacillota</taxon>
        <taxon>Bacilli</taxon>
        <taxon>Bacillales</taxon>
        <taxon>Anoxybacillaceae</taxon>
        <taxon>Anoxybacteroides</taxon>
    </lineage>
</organism>
<feature type="transmembrane region" description="Helical" evidence="1">
    <location>
        <begin position="68"/>
        <end position="87"/>
    </location>
</feature>
<dbReference type="AlphaFoldDB" id="A0A161HXZ0"/>
<gene>
    <name evidence="2" type="ORF">GFC30_2839</name>
</gene>
<dbReference type="PATRIC" id="fig|294699.3.peg.2926"/>
<accession>A0A161HXZ0</accession>
<feature type="transmembrane region" description="Helical" evidence="1">
    <location>
        <begin position="42"/>
        <end position="61"/>
    </location>
</feature>
<feature type="transmembrane region" description="Helical" evidence="1">
    <location>
        <begin position="7"/>
        <end position="30"/>
    </location>
</feature>
<reference evidence="2 3" key="1">
    <citation type="journal article" date="2006" name="Syst. Appl. Microbiol.">
        <title>Anoxybacillus amylolyticus sp. nov., a thermophilic amylase producing bacterium isolated from Mount Rittmann (Antarctica).</title>
        <authorList>
            <person name="Poli A."/>
            <person name="Esposito E."/>
            <person name="Lama L."/>
            <person name="Orlando P."/>
            <person name="Nicolaus G."/>
            <person name="de Appolonia F."/>
            <person name="Gambacorta A."/>
            <person name="Nicolaus B."/>
        </authorList>
    </citation>
    <scope>NUCLEOTIDE SEQUENCE [LARGE SCALE GENOMIC DNA]</scope>
    <source>
        <strain evidence="2 3">DSM 15939</strain>
    </source>
</reference>
<dbReference type="Pfam" id="PF12670">
    <property type="entry name" value="DUF3792"/>
    <property type="match status" value="1"/>
</dbReference>
<evidence type="ECO:0000256" key="1">
    <source>
        <dbReference type="SAM" id="Phobius"/>
    </source>
</evidence>
<dbReference type="KEGG" id="aamy:GFC30_2839"/>
<keyword evidence="1" id="KW-1133">Transmembrane helix</keyword>
<evidence type="ECO:0000313" key="2">
    <source>
        <dbReference type="EMBL" id="ANB59629.1"/>
    </source>
</evidence>